<comment type="similarity">
    <text evidence="10">Belongs to the TatB family.</text>
</comment>
<evidence type="ECO:0000313" key="12">
    <source>
        <dbReference type="Proteomes" id="UP000197215"/>
    </source>
</evidence>
<comment type="function">
    <text evidence="10">Part of the twin-arginine translocation (Tat) system that transports large folded proteins containing a characteristic twin-arginine motif in their signal peptide across membranes. Together with TatC, TatB is part of a receptor directly interacting with Tat signal peptides. TatB may form an oligomeric binding site that transiently accommodates folded Tat precursor proteins before their translocation.</text>
</comment>
<evidence type="ECO:0000256" key="2">
    <source>
        <dbReference type="ARBA" id="ARBA00022448"/>
    </source>
</evidence>
<keyword evidence="5 10" id="KW-0812">Transmembrane</keyword>
<proteinExistence type="inferred from homology"/>
<keyword evidence="9 10" id="KW-0472">Membrane</keyword>
<sequence>MIDLGVSKLALIAVVALVVIGPERLPKVARMAGNLMGRAQRYMAEVKSEVNRQVELDELKKMQEAATSAVKDVQSSMNDIGTTLNEAKKDLGDANTSQSSSAFDSYDDFSDNGGYAIREPKTNLRQGRDSWGVKKSAMPQWYKKTAGVKTKIQSGAARVKRFRRAASQQKAPKSFF</sequence>
<dbReference type="GO" id="GO:0043953">
    <property type="term" value="P:protein transport by the Tat complex"/>
    <property type="evidence" value="ECO:0007669"/>
    <property type="project" value="UniProtKB-UniRule"/>
</dbReference>
<dbReference type="AlphaFoldDB" id="A0A212TB46"/>
<dbReference type="GO" id="GO:0033281">
    <property type="term" value="C:TAT protein transport complex"/>
    <property type="evidence" value="ECO:0007669"/>
    <property type="project" value="UniProtKB-UniRule"/>
</dbReference>
<dbReference type="GO" id="GO:0008320">
    <property type="term" value="F:protein transmembrane transporter activity"/>
    <property type="evidence" value="ECO:0007669"/>
    <property type="project" value="UniProtKB-UniRule"/>
</dbReference>
<evidence type="ECO:0000256" key="4">
    <source>
        <dbReference type="ARBA" id="ARBA00022519"/>
    </source>
</evidence>
<evidence type="ECO:0000256" key="5">
    <source>
        <dbReference type="ARBA" id="ARBA00022692"/>
    </source>
</evidence>
<keyword evidence="4" id="KW-0997">Cell inner membrane</keyword>
<keyword evidence="2 10" id="KW-0813">Transport</keyword>
<dbReference type="OrthoDB" id="9816005at2"/>
<keyword evidence="3 10" id="KW-1003">Cell membrane</keyword>
<dbReference type="InterPro" id="IPR003369">
    <property type="entry name" value="TatA/B/E"/>
</dbReference>
<dbReference type="Proteomes" id="UP000197215">
    <property type="component" value="Unassembled WGS sequence"/>
</dbReference>
<name>A0A212TB46_9BURK</name>
<dbReference type="PANTHER" id="PTHR33162:SF1">
    <property type="entry name" value="SEC-INDEPENDENT PROTEIN TRANSLOCASE PROTEIN TATA, CHLOROPLASTIC"/>
    <property type="match status" value="1"/>
</dbReference>
<accession>A0A212TB46</accession>
<evidence type="ECO:0000256" key="7">
    <source>
        <dbReference type="ARBA" id="ARBA00022989"/>
    </source>
</evidence>
<evidence type="ECO:0000256" key="8">
    <source>
        <dbReference type="ARBA" id="ARBA00023010"/>
    </source>
</evidence>
<evidence type="ECO:0000256" key="1">
    <source>
        <dbReference type="ARBA" id="ARBA00004167"/>
    </source>
</evidence>
<evidence type="ECO:0000313" key="11">
    <source>
        <dbReference type="EMBL" id="SNC63051.1"/>
    </source>
</evidence>
<dbReference type="EMBL" id="FYEX01000001">
    <property type="protein sequence ID" value="SNC63051.1"/>
    <property type="molecule type" value="Genomic_DNA"/>
</dbReference>
<keyword evidence="6 10" id="KW-0653">Protein transport</keyword>
<evidence type="ECO:0000256" key="6">
    <source>
        <dbReference type="ARBA" id="ARBA00022927"/>
    </source>
</evidence>
<dbReference type="Pfam" id="PF02416">
    <property type="entry name" value="TatA_B_E"/>
    <property type="match status" value="1"/>
</dbReference>
<dbReference type="PRINTS" id="PR01506">
    <property type="entry name" value="TATBPROTEIN"/>
</dbReference>
<dbReference type="HAMAP" id="MF_00237">
    <property type="entry name" value="TatB"/>
    <property type="match status" value="1"/>
</dbReference>
<protein>
    <recommendedName>
        <fullName evidence="10">Sec-independent protein translocase protein TatB</fullName>
    </recommendedName>
</protein>
<comment type="subcellular location">
    <subcellularLocation>
        <location evidence="10">Cell membrane</location>
        <topology evidence="10">Single-pass membrane protein</topology>
    </subcellularLocation>
    <subcellularLocation>
        <location evidence="1">Membrane</location>
        <topology evidence="1">Single-pass membrane protein</topology>
    </subcellularLocation>
</comment>
<gene>
    <name evidence="10" type="primary">tatB</name>
    <name evidence="11" type="ORF">SAMN06295916_0801</name>
</gene>
<reference evidence="12" key="1">
    <citation type="submission" date="2017-06" db="EMBL/GenBank/DDBJ databases">
        <authorList>
            <person name="Varghese N."/>
            <person name="Submissions S."/>
        </authorList>
    </citation>
    <scope>NUCLEOTIDE SEQUENCE [LARGE SCALE GENOMIC DNA]</scope>
    <source>
        <strain evidence="12">MWH-VicM1</strain>
    </source>
</reference>
<dbReference type="Gene3D" id="1.20.5.3310">
    <property type="match status" value="1"/>
</dbReference>
<organism evidence="11 12">
    <name type="scientific">Polynucleobacter victoriensis</name>
    <dbReference type="NCBI Taxonomy" id="2049319"/>
    <lineage>
        <taxon>Bacteria</taxon>
        <taxon>Pseudomonadati</taxon>
        <taxon>Pseudomonadota</taxon>
        <taxon>Betaproteobacteria</taxon>
        <taxon>Burkholderiales</taxon>
        <taxon>Burkholderiaceae</taxon>
        <taxon>Polynucleobacter</taxon>
    </lineage>
</organism>
<evidence type="ECO:0000256" key="10">
    <source>
        <dbReference type="HAMAP-Rule" id="MF_00237"/>
    </source>
</evidence>
<comment type="subunit">
    <text evidence="10">The Tat system comprises two distinct complexes: a TatABC complex, containing multiple copies of TatA, TatB and TatC subunits, and a separate TatA complex, containing only TatA subunits. Substrates initially bind to the TatABC complex, which probably triggers association of the separate TatA complex to form the active translocon.</text>
</comment>
<evidence type="ECO:0000256" key="9">
    <source>
        <dbReference type="ARBA" id="ARBA00023136"/>
    </source>
</evidence>
<evidence type="ECO:0000256" key="3">
    <source>
        <dbReference type="ARBA" id="ARBA00022475"/>
    </source>
</evidence>
<keyword evidence="12" id="KW-1185">Reference proteome</keyword>
<dbReference type="RefSeq" id="WP_088812671.1">
    <property type="nucleotide sequence ID" value="NZ_FYEX01000001.1"/>
</dbReference>
<keyword evidence="7 10" id="KW-1133">Transmembrane helix</keyword>
<keyword evidence="8 10" id="KW-0811">Translocation</keyword>
<dbReference type="InterPro" id="IPR018448">
    <property type="entry name" value="TatB"/>
</dbReference>
<dbReference type="NCBIfam" id="TIGR01410">
    <property type="entry name" value="tatB"/>
    <property type="match status" value="1"/>
</dbReference>
<dbReference type="PANTHER" id="PTHR33162">
    <property type="entry name" value="SEC-INDEPENDENT PROTEIN TRANSLOCASE PROTEIN TATA, CHLOROPLASTIC"/>
    <property type="match status" value="1"/>
</dbReference>